<feature type="transmembrane region" description="Helical" evidence="6">
    <location>
        <begin position="193"/>
        <end position="214"/>
    </location>
</feature>
<dbReference type="GO" id="GO:0022904">
    <property type="term" value="P:respiratory electron transport chain"/>
    <property type="evidence" value="ECO:0007669"/>
    <property type="project" value="InterPro"/>
</dbReference>
<evidence type="ECO:0000256" key="3">
    <source>
        <dbReference type="ARBA" id="ARBA00022692"/>
    </source>
</evidence>
<dbReference type="InterPro" id="IPR011577">
    <property type="entry name" value="Cyt_b561_bac/Ni-Hgenase"/>
</dbReference>
<dbReference type="EMBL" id="FNEM01000003">
    <property type="protein sequence ID" value="SDI80523.1"/>
    <property type="molecule type" value="Genomic_DNA"/>
</dbReference>
<evidence type="ECO:0000256" key="2">
    <source>
        <dbReference type="ARBA" id="ARBA00022475"/>
    </source>
</evidence>
<evidence type="ECO:0000313" key="8">
    <source>
        <dbReference type="EMBL" id="SDI80523.1"/>
    </source>
</evidence>
<dbReference type="Proteomes" id="UP000199527">
    <property type="component" value="Unassembled WGS sequence"/>
</dbReference>
<dbReference type="GO" id="GO:0036397">
    <property type="term" value="F:formate dehydrogenase (quinone) activity"/>
    <property type="evidence" value="ECO:0007669"/>
    <property type="project" value="TreeGrafter"/>
</dbReference>
<evidence type="ECO:0000313" key="9">
    <source>
        <dbReference type="Proteomes" id="UP000199527"/>
    </source>
</evidence>
<evidence type="ECO:0000256" key="6">
    <source>
        <dbReference type="SAM" id="Phobius"/>
    </source>
</evidence>
<feature type="transmembrane region" description="Helical" evidence="6">
    <location>
        <begin position="40"/>
        <end position="64"/>
    </location>
</feature>
<keyword evidence="2" id="KW-1003">Cell membrane</keyword>
<comment type="subcellular location">
    <subcellularLocation>
        <location evidence="1">Cell membrane</location>
        <topology evidence="1">Multi-pass membrane protein</topology>
    </subcellularLocation>
</comment>
<accession>A0A1G8NJZ8</accession>
<dbReference type="Gene3D" id="1.20.950.20">
    <property type="entry name" value="Transmembrane di-heme cytochromes, Chain C"/>
    <property type="match status" value="1"/>
</dbReference>
<dbReference type="InterPro" id="IPR016174">
    <property type="entry name" value="Di-haem_cyt_TM"/>
</dbReference>
<dbReference type="GO" id="GO:0009055">
    <property type="term" value="F:electron transfer activity"/>
    <property type="evidence" value="ECO:0007669"/>
    <property type="project" value="InterPro"/>
</dbReference>
<dbReference type="SUPFAM" id="SSF81342">
    <property type="entry name" value="Transmembrane di-heme cytochromes"/>
    <property type="match status" value="1"/>
</dbReference>
<feature type="transmembrane region" description="Helical" evidence="6">
    <location>
        <begin position="121"/>
        <end position="142"/>
    </location>
</feature>
<feature type="domain" description="Cytochrome b561 bacterial/Ni-hydrogenase" evidence="7">
    <location>
        <begin position="78"/>
        <end position="266"/>
    </location>
</feature>
<feature type="transmembrane region" description="Helical" evidence="6">
    <location>
        <begin position="234"/>
        <end position="257"/>
    </location>
</feature>
<evidence type="ECO:0000259" key="7">
    <source>
        <dbReference type="Pfam" id="PF01292"/>
    </source>
</evidence>
<dbReference type="RefSeq" id="WP_090363027.1">
    <property type="nucleotide sequence ID" value="NZ_FNEM01000003.1"/>
</dbReference>
<dbReference type="Pfam" id="PF01292">
    <property type="entry name" value="Ni_hydr_CYTB"/>
    <property type="match status" value="1"/>
</dbReference>
<dbReference type="PANTHER" id="PTHR30074:SF6">
    <property type="entry name" value="FORMATE DEHYDROGENASE GAMMA SUBUNIT"/>
    <property type="match status" value="1"/>
</dbReference>
<dbReference type="GO" id="GO:0005886">
    <property type="term" value="C:plasma membrane"/>
    <property type="evidence" value="ECO:0007669"/>
    <property type="project" value="UniProtKB-SubCell"/>
</dbReference>
<keyword evidence="3 6" id="KW-0812">Transmembrane</keyword>
<feature type="transmembrane region" description="Helical" evidence="6">
    <location>
        <begin position="85"/>
        <end position="109"/>
    </location>
</feature>
<dbReference type="GO" id="GO:0009061">
    <property type="term" value="P:anaerobic respiration"/>
    <property type="evidence" value="ECO:0007669"/>
    <property type="project" value="TreeGrafter"/>
</dbReference>
<keyword evidence="4 6" id="KW-1133">Transmembrane helix</keyword>
<dbReference type="OrthoDB" id="9790598at2"/>
<dbReference type="PANTHER" id="PTHR30074">
    <property type="entry name" value="FORMATE DEHYDROGENASE, NITRATE-INDUCIBLE, CYTOCHROME B556 FDN SUBUNIT"/>
    <property type="match status" value="1"/>
</dbReference>
<protein>
    <submittedName>
        <fullName evidence="8">Formate dehydrogenase subunit gamma</fullName>
    </submittedName>
</protein>
<keyword evidence="5 6" id="KW-0472">Membrane</keyword>
<dbReference type="GO" id="GO:0015944">
    <property type="term" value="P:formate oxidation"/>
    <property type="evidence" value="ECO:0007669"/>
    <property type="project" value="TreeGrafter"/>
</dbReference>
<dbReference type="AlphaFoldDB" id="A0A1G8NJZ8"/>
<proteinExistence type="predicted"/>
<evidence type="ECO:0000256" key="5">
    <source>
        <dbReference type="ARBA" id="ARBA00023136"/>
    </source>
</evidence>
<reference evidence="9" key="1">
    <citation type="submission" date="2016-10" db="EMBL/GenBank/DDBJ databases">
        <authorList>
            <person name="Varghese N."/>
            <person name="Submissions S."/>
        </authorList>
    </citation>
    <scope>NUCLEOTIDE SEQUENCE [LARGE SCALE GENOMIC DNA]</scope>
    <source>
        <strain evidence="9">DSM 23317</strain>
    </source>
</reference>
<sequence>MNNQSNNFLGWLLGFGIALLLCAIAIVVSSYRGEQGSNAILFFDSLSYFLLFVTAGGVFCSAKLRRTGDRLEQDRVLRHDGVARLTHWTSAFGCVLLLVTGVVLGFLWFPRLVTSAGATALMFNLHFIGALYFLFGCSLWACNQLVDTHRLRSHLPDESLWIEVKKSFLHYTHMLGLTPNHIPAPKYHHSGRLAGLVIIVTSLVVIVSGFGKLVARGVDLDPVIIEMISFGHGWAALVMLLLIPVHALLGGVAPWAWNTLVGMVTGYVSRDYARQHHSLWFRELEQKQQQQESQQ</sequence>
<dbReference type="GO" id="GO:0009326">
    <property type="term" value="C:formate dehydrogenase complex"/>
    <property type="evidence" value="ECO:0007669"/>
    <property type="project" value="TreeGrafter"/>
</dbReference>
<feature type="transmembrane region" description="Helical" evidence="6">
    <location>
        <begin position="7"/>
        <end position="28"/>
    </location>
</feature>
<evidence type="ECO:0000256" key="1">
    <source>
        <dbReference type="ARBA" id="ARBA00004651"/>
    </source>
</evidence>
<organism evidence="8 9">
    <name type="scientific">Ferrimonas sediminum</name>
    <dbReference type="NCBI Taxonomy" id="718193"/>
    <lineage>
        <taxon>Bacteria</taxon>
        <taxon>Pseudomonadati</taxon>
        <taxon>Pseudomonadota</taxon>
        <taxon>Gammaproteobacteria</taxon>
        <taxon>Alteromonadales</taxon>
        <taxon>Ferrimonadaceae</taxon>
        <taxon>Ferrimonas</taxon>
    </lineage>
</organism>
<dbReference type="InterPro" id="IPR051817">
    <property type="entry name" value="FDH_cytochrome_b556_subunit"/>
</dbReference>
<evidence type="ECO:0000256" key="4">
    <source>
        <dbReference type="ARBA" id="ARBA00022989"/>
    </source>
</evidence>
<gene>
    <name evidence="8" type="ORF">SAMN04488540_103150</name>
</gene>
<keyword evidence="9" id="KW-1185">Reference proteome</keyword>
<name>A0A1G8NJZ8_9GAMM</name>